<dbReference type="Proteomes" id="UP001066276">
    <property type="component" value="Chromosome 5"/>
</dbReference>
<dbReference type="AlphaFoldDB" id="A0AAV7S262"/>
<reference evidence="1" key="1">
    <citation type="journal article" date="2022" name="bioRxiv">
        <title>Sequencing and chromosome-scale assembly of the giantPleurodeles waltlgenome.</title>
        <authorList>
            <person name="Brown T."/>
            <person name="Elewa A."/>
            <person name="Iarovenko S."/>
            <person name="Subramanian E."/>
            <person name="Araus A.J."/>
            <person name="Petzold A."/>
            <person name="Susuki M."/>
            <person name="Suzuki K.-i.T."/>
            <person name="Hayashi T."/>
            <person name="Toyoda A."/>
            <person name="Oliveira C."/>
            <person name="Osipova E."/>
            <person name="Leigh N.D."/>
            <person name="Simon A."/>
            <person name="Yun M.H."/>
        </authorList>
    </citation>
    <scope>NUCLEOTIDE SEQUENCE</scope>
    <source>
        <strain evidence="1">20211129_DDA</strain>
        <tissue evidence="1">Liver</tissue>
    </source>
</reference>
<gene>
    <name evidence="1" type="ORF">NDU88_010522</name>
</gene>
<evidence type="ECO:0000313" key="2">
    <source>
        <dbReference type="Proteomes" id="UP001066276"/>
    </source>
</evidence>
<organism evidence="1 2">
    <name type="scientific">Pleurodeles waltl</name>
    <name type="common">Iberian ribbed newt</name>
    <dbReference type="NCBI Taxonomy" id="8319"/>
    <lineage>
        <taxon>Eukaryota</taxon>
        <taxon>Metazoa</taxon>
        <taxon>Chordata</taxon>
        <taxon>Craniata</taxon>
        <taxon>Vertebrata</taxon>
        <taxon>Euteleostomi</taxon>
        <taxon>Amphibia</taxon>
        <taxon>Batrachia</taxon>
        <taxon>Caudata</taxon>
        <taxon>Salamandroidea</taxon>
        <taxon>Salamandridae</taxon>
        <taxon>Pleurodelinae</taxon>
        <taxon>Pleurodeles</taxon>
    </lineage>
</organism>
<evidence type="ECO:0000313" key="1">
    <source>
        <dbReference type="EMBL" id="KAJ1157825.1"/>
    </source>
</evidence>
<sequence length="66" mass="7437">MPGCLQDLLVRPLTDARIIRWGQLMEGVRPDVMGNAIADILGAPMKQEINRAEAKWRNRKTLCFSA</sequence>
<proteinExistence type="predicted"/>
<protein>
    <submittedName>
        <fullName evidence="1">Uncharacterized protein</fullName>
    </submittedName>
</protein>
<keyword evidence="2" id="KW-1185">Reference proteome</keyword>
<dbReference type="EMBL" id="JANPWB010000009">
    <property type="protein sequence ID" value="KAJ1157825.1"/>
    <property type="molecule type" value="Genomic_DNA"/>
</dbReference>
<accession>A0AAV7S262</accession>
<name>A0AAV7S262_PLEWA</name>
<comment type="caution">
    <text evidence="1">The sequence shown here is derived from an EMBL/GenBank/DDBJ whole genome shotgun (WGS) entry which is preliminary data.</text>
</comment>